<protein>
    <submittedName>
        <fullName evidence="1">Uncharacterized protein</fullName>
    </submittedName>
</protein>
<evidence type="ECO:0000313" key="1">
    <source>
        <dbReference type="EMBL" id="MBA4657258.1"/>
    </source>
</evidence>
<accession>A0A7C9A1R9</accession>
<reference evidence="1" key="2">
    <citation type="submission" date="2020-07" db="EMBL/GenBank/DDBJ databases">
        <authorList>
            <person name="Vera ALvarez R."/>
            <person name="Arias-Moreno D.M."/>
            <person name="Jimenez-Jacinto V."/>
            <person name="Jimenez-Bremont J.F."/>
            <person name="Swaminathan K."/>
            <person name="Moose S.P."/>
            <person name="Guerrero-Gonzalez M.L."/>
            <person name="Marino-Ramirez L."/>
            <person name="Landsman D."/>
            <person name="Rodriguez-Kessler M."/>
            <person name="Delgado-Sanchez P."/>
        </authorList>
    </citation>
    <scope>NUCLEOTIDE SEQUENCE</scope>
    <source>
        <tissue evidence="1">Cladode</tissue>
    </source>
</reference>
<organism evidence="1">
    <name type="scientific">Opuntia streptacantha</name>
    <name type="common">Prickly pear cactus</name>
    <name type="synonym">Opuntia cardona</name>
    <dbReference type="NCBI Taxonomy" id="393608"/>
    <lineage>
        <taxon>Eukaryota</taxon>
        <taxon>Viridiplantae</taxon>
        <taxon>Streptophyta</taxon>
        <taxon>Embryophyta</taxon>
        <taxon>Tracheophyta</taxon>
        <taxon>Spermatophyta</taxon>
        <taxon>Magnoliopsida</taxon>
        <taxon>eudicotyledons</taxon>
        <taxon>Gunneridae</taxon>
        <taxon>Pentapetalae</taxon>
        <taxon>Caryophyllales</taxon>
        <taxon>Cactineae</taxon>
        <taxon>Cactaceae</taxon>
        <taxon>Opuntioideae</taxon>
        <taxon>Opuntia</taxon>
    </lineage>
</organism>
<sequence length="99" mass="11085">MAEEVDFRATEEEAEGLLSLSRTARRSQRQEAQNPVKFSWGWRSQLVELRWGCGGCGGGGNCSSVVVGSMSNAIRTRVRILVHFLDEMGEHETVSWNKE</sequence>
<reference evidence="1" key="1">
    <citation type="journal article" date="2013" name="J. Plant Res.">
        <title>Effect of fungi and light on seed germination of three Opuntia species from semiarid lands of central Mexico.</title>
        <authorList>
            <person name="Delgado-Sanchez P."/>
            <person name="Jimenez-Bremont J.F."/>
            <person name="Guerrero-Gonzalez Mde L."/>
            <person name="Flores J."/>
        </authorList>
    </citation>
    <scope>NUCLEOTIDE SEQUENCE</scope>
    <source>
        <tissue evidence="1">Cladode</tissue>
    </source>
</reference>
<dbReference type="EMBL" id="GISG01195648">
    <property type="protein sequence ID" value="MBA4657258.1"/>
    <property type="molecule type" value="Transcribed_RNA"/>
</dbReference>
<proteinExistence type="predicted"/>
<name>A0A7C9A1R9_OPUST</name>
<dbReference type="AlphaFoldDB" id="A0A7C9A1R9"/>